<keyword evidence="2" id="KW-0521">NADP</keyword>
<dbReference type="Proteomes" id="UP000027222">
    <property type="component" value="Unassembled WGS sequence"/>
</dbReference>
<dbReference type="InterPro" id="IPR036812">
    <property type="entry name" value="NAD(P)_OxRdtase_dom_sf"/>
</dbReference>
<feature type="domain" description="NADP-dependent oxidoreductase" evidence="7">
    <location>
        <begin position="17"/>
        <end position="264"/>
    </location>
</feature>
<protein>
    <recommendedName>
        <fullName evidence="7">NADP-dependent oxidoreductase domain-containing protein</fullName>
    </recommendedName>
</protein>
<evidence type="ECO:0000256" key="1">
    <source>
        <dbReference type="ARBA" id="ARBA00007905"/>
    </source>
</evidence>
<keyword evidence="9" id="KW-1185">Reference proteome</keyword>
<dbReference type="Gene3D" id="3.20.20.100">
    <property type="entry name" value="NADP-dependent oxidoreductase domain"/>
    <property type="match status" value="1"/>
</dbReference>
<dbReference type="InterPro" id="IPR044494">
    <property type="entry name" value="AKR3C2/3"/>
</dbReference>
<evidence type="ECO:0000313" key="8">
    <source>
        <dbReference type="EMBL" id="KDR79261.1"/>
    </source>
</evidence>
<dbReference type="HOGENOM" id="CLU_023205_0_3_1"/>
<accession>A0A067T7Y6</accession>
<feature type="active site" description="Proton donor" evidence="4">
    <location>
        <position position="51"/>
    </location>
</feature>
<evidence type="ECO:0000313" key="9">
    <source>
        <dbReference type="Proteomes" id="UP000027222"/>
    </source>
</evidence>
<dbReference type="OrthoDB" id="416253at2759"/>
<dbReference type="PIRSF" id="PIRSF000097">
    <property type="entry name" value="AKR"/>
    <property type="match status" value="1"/>
</dbReference>
<dbReference type="PANTHER" id="PTHR43827:SF3">
    <property type="entry name" value="NADP-DEPENDENT OXIDOREDUCTASE DOMAIN-CONTAINING PROTEIN"/>
    <property type="match status" value="1"/>
</dbReference>
<dbReference type="Pfam" id="PF00248">
    <property type="entry name" value="Aldo_ket_red"/>
    <property type="match status" value="1"/>
</dbReference>
<dbReference type="InterPro" id="IPR023210">
    <property type="entry name" value="NADP_OxRdtase_dom"/>
</dbReference>
<proteinExistence type="inferred from homology"/>
<reference evidence="9" key="1">
    <citation type="journal article" date="2014" name="Proc. Natl. Acad. Sci. U.S.A.">
        <title>Extensive sampling of basidiomycete genomes demonstrates inadequacy of the white-rot/brown-rot paradigm for wood decay fungi.</title>
        <authorList>
            <person name="Riley R."/>
            <person name="Salamov A.A."/>
            <person name="Brown D.W."/>
            <person name="Nagy L.G."/>
            <person name="Floudas D."/>
            <person name="Held B.W."/>
            <person name="Levasseur A."/>
            <person name="Lombard V."/>
            <person name="Morin E."/>
            <person name="Otillar R."/>
            <person name="Lindquist E.A."/>
            <person name="Sun H."/>
            <person name="LaButti K.M."/>
            <person name="Schmutz J."/>
            <person name="Jabbour D."/>
            <person name="Luo H."/>
            <person name="Baker S.E."/>
            <person name="Pisabarro A.G."/>
            <person name="Walton J.D."/>
            <person name="Blanchette R.A."/>
            <person name="Henrissat B."/>
            <person name="Martin F."/>
            <person name="Cullen D."/>
            <person name="Hibbett D.S."/>
            <person name="Grigoriev I.V."/>
        </authorList>
    </citation>
    <scope>NUCLEOTIDE SEQUENCE [LARGE SCALE GENOMIC DNA]</scope>
    <source>
        <strain evidence="9">CBS 339.88</strain>
    </source>
</reference>
<evidence type="ECO:0000259" key="7">
    <source>
        <dbReference type="Pfam" id="PF00248"/>
    </source>
</evidence>
<dbReference type="GO" id="GO:0016616">
    <property type="term" value="F:oxidoreductase activity, acting on the CH-OH group of donors, NAD or NADP as acceptor"/>
    <property type="evidence" value="ECO:0007669"/>
    <property type="project" value="UniProtKB-ARBA"/>
</dbReference>
<dbReference type="GO" id="GO:0016652">
    <property type="term" value="F:oxidoreductase activity, acting on NAD(P)H as acceptor"/>
    <property type="evidence" value="ECO:0007669"/>
    <property type="project" value="InterPro"/>
</dbReference>
<name>A0A067T7Y6_GALM3</name>
<dbReference type="FunFam" id="3.20.20.100:FF:000002">
    <property type="entry name" value="2,5-diketo-D-gluconic acid reductase A"/>
    <property type="match status" value="1"/>
</dbReference>
<comment type="similarity">
    <text evidence="1">Belongs to the aldo/keto reductase family.</text>
</comment>
<dbReference type="AlphaFoldDB" id="A0A067T7Y6"/>
<dbReference type="PROSITE" id="PS00062">
    <property type="entry name" value="ALDOKETO_REDUCTASE_2"/>
    <property type="match status" value="1"/>
</dbReference>
<dbReference type="SUPFAM" id="SSF51430">
    <property type="entry name" value="NAD(P)-linked oxidoreductase"/>
    <property type="match status" value="1"/>
</dbReference>
<evidence type="ECO:0000256" key="4">
    <source>
        <dbReference type="PIRSR" id="PIRSR000097-1"/>
    </source>
</evidence>
<dbReference type="STRING" id="685588.A0A067T7Y6"/>
<sequence length="304" mass="32444">MPWETVKFNDGNAIPGIGFGTGSIPLGDPTVNQVDQAISLGFSHIDTAQSYRNEAEAGKAILQSGLARNEIFITTKFSGVGGLDIETSIKNSLKNLGVSYVDLYLIHHPRLAVPDIPTTWKQMEAVKEAGFAKSIGISNYQVKDLEILLASAKITPVVNQILLHPYVYKQQTPVLEFSAEKGIVIEAYSPLIPLTRAPGGPVDKPVKAAAKRLGVSEDQVLLAWAKAKGAVALTTSSKKERLEGYIHAGDLVLTKEEIKAIDDAGAKGPAKALTVKTVVRRAAGALILGGIGLRVCSYFGLNIF</sequence>
<gene>
    <name evidence="8" type="ORF">GALMADRAFT_1230669</name>
</gene>
<keyword evidence="3" id="KW-0560">Oxidoreductase</keyword>
<evidence type="ECO:0000256" key="6">
    <source>
        <dbReference type="PIRSR" id="PIRSR000097-3"/>
    </source>
</evidence>
<dbReference type="EMBL" id="KL142373">
    <property type="protein sequence ID" value="KDR79261.1"/>
    <property type="molecule type" value="Genomic_DNA"/>
</dbReference>
<feature type="site" description="Lowers pKa of active site Tyr" evidence="6">
    <location>
        <position position="76"/>
    </location>
</feature>
<dbReference type="InterPro" id="IPR020471">
    <property type="entry name" value="AKR"/>
</dbReference>
<evidence type="ECO:0000256" key="3">
    <source>
        <dbReference type="ARBA" id="ARBA00023002"/>
    </source>
</evidence>
<evidence type="ECO:0000256" key="5">
    <source>
        <dbReference type="PIRSR" id="PIRSR000097-2"/>
    </source>
</evidence>
<organism evidence="8 9">
    <name type="scientific">Galerina marginata (strain CBS 339.88)</name>
    <dbReference type="NCBI Taxonomy" id="685588"/>
    <lineage>
        <taxon>Eukaryota</taxon>
        <taxon>Fungi</taxon>
        <taxon>Dikarya</taxon>
        <taxon>Basidiomycota</taxon>
        <taxon>Agaricomycotina</taxon>
        <taxon>Agaricomycetes</taxon>
        <taxon>Agaricomycetidae</taxon>
        <taxon>Agaricales</taxon>
        <taxon>Agaricineae</taxon>
        <taxon>Strophariaceae</taxon>
        <taxon>Galerina</taxon>
    </lineage>
</organism>
<dbReference type="PRINTS" id="PR00069">
    <property type="entry name" value="ALDKETRDTASE"/>
</dbReference>
<dbReference type="PANTHER" id="PTHR43827">
    <property type="entry name" value="2,5-DIKETO-D-GLUCONIC ACID REDUCTASE"/>
    <property type="match status" value="1"/>
</dbReference>
<dbReference type="CDD" id="cd19120">
    <property type="entry name" value="AKR_AKR3C2-3"/>
    <property type="match status" value="1"/>
</dbReference>
<feature type="binding site" evidence="5">
    <location>
        <position position="107"/>
    </location>
    <ligand>
        <name>substrate</name>
    </ligand>
</feature>
<evidence type="ECO:0000256" key="2">
    <source>
        <dbReference type="ARBA" id="ARBA00022857"/>
    </source>
</evidence>
<dbReference type="InterPro" id="IPR018170">
    <property type="entry name" value="Aldo/ket_reductase_CS"/>
</dbReference>